<sequence>DIQAMKVSTRNRHAVLRGLRPGFTYGIIVMAVDKNGGVLYTSDKSTVQMNAPPNAPIVAISERANSHVKLEWRPAPSYGGVTVEGYKIYVNNRLAAILSREQLTYTLTNGIPCDTYT</sequence>
<reference evidence="2" key="1">
    <citation type="submission" date="2021-02" db="EMBL/GenBank/DDBJ databases">
        <authorList>
            <person name="Nowell W R."/>
        </authorList>
    </citation>
    <scope>NUCLEOTIDE SEQUENCE</scope>
</reference>
<organism evidence="2 3">
    <name type="scientific">Adineta steineri</name>
    <dbReference type="NCBI Taxonomy" id="433720"/>
    <lineage>
        <taxon>Eukaryota</taxon>
        <taxon>Metazoa</taxon>
        <taxon>Spiralia</taxon>
        <taxon>Gnathifera</taxon>
        <taxon>Rotifera</taxon>
        <taxon>Eurotatoria</taxon>
        <taxon>Bdelloidea</taxon>
        <taxon>Adinetida</taxon>
        <taxon>Adinetidae</taxon>
        <taxon>Adineta</taxon>
    </lineage>
</organism>
<dbReference type="Proteomes" id="UP000663844">
    <property type="component" value="Unassembled WGS sequence"/>
</dbReference>
<comment type="caution">
    <text evidence="2">The sequence shown here is derived from an EMBL/GenBank/DDBJ whole genome shotgun (WGS) entry which is preliminary data.</text>
</comment>
<protein>
    <recommendedName>
        <fullName evidence="1">Fibronectin type-III domain-containing protein</fullName>
    </recommendedName>
</protein>
<dbReference type="AlphaFoldDB" id="A0A820QRG2"/>
<feature type="non-terminal residue" evidence="2">
    <location>
        <position position="1"/>
    </location>
</feature>
<gene>
    <name evidence="2" type="ORF">OXD698_LOCUS52994</name>
</gene>
<accession>A0A820QRG2</accession>
<evidence type="ECO:0000313" key="2">
    <source>
        <dbReference type="EMBL" id="CAF4426991.1"/>
    </source>
</evidence>
<evidence type="ECO:0000259" key="1">
    <source>
        <dbReference type="PROSITE" id="PS50853"/>
    </source>
</evidence>
<feature type="non-terminal residue" evidence="2">
    <location>
        <position position="117"/>
    </location>
</feature>
<dbReference type="SUPFAM" id="SSF49265">
    <property type="entry name" value="Fibronectin type III"/>
    <property type="match status" value="1"/>
</dbReference>
<dbReference type="InterPro" id="IPR013783">
    <property type="entry name" value="Ig-like_fold"/>
</dbReference>
<proteinExistence type="predicted"/>
<evidence type="ECO:0000313" key="3">
    <source>
        <dbReference type="Proteomes" id="UP000663844"/>
    </source>
</evidence>
<dbReference type="EMBL" id="CAJOAZ010029657">
    <property type="protein sequence ID" value="CAF4426991.1"/>
    <property type="molecule type" value="Genomic_DNA"/>
</dbReference>
<dbReference type="InterPro" id="IPR036116">
    <property type="entry name" value="FN3_sf"/>
</dbReference>
<dbReference type="InterPro" id="IPR003961">
    <property type="entry name" value="FN3_dom"/>
</dbReference>
<dbReference type="PROSITE" id="PS50853">
    <property type="entry name" value="FN3"/>
    <property type="match status" value="1"/>
</dbReference>
<feature type="domain" description="Fibronectin type-III" evidence="1">
    <location>
        <begin position="52"/>
        <end position="117"/>
    </location>
</feature>
<dbReference type="Gene3D" id="2.60.40.10">
    <property type="entry name" value="Immunoglobulins"/>
    <property type="match status" value="1"/>
</dbReference>
<name>A0A820QRG2_9BILA</name>